<reference evidence="4 5" key="1">
    <citation type="submission" date="2021-02" db="EMBL/GenBank/DDBJ databases">
        <title>Variation within the Batrachochytrium salamandrivorans European outbreak.</title>
        <authorList>
            <person name="Kelly M."/>
            <person name="Pasmans F."/>
            <person name="Shea T.P."/>
            <person name="Munoz J.F."/>
            <person name="Carranza S."/>
            <person name="Cuomo C.A."/>
            <person name="Martel A."/>
        </authorList>
    </citation>
    <scope>NUCLEOTIDE SEQUENCE [LARGE SCALE GENOMIC DNA]</scope>
    <source>
        <strain evidence="4 5">AMFP18/2</strain>
    </source>
</reference>
<feature type="compositionally biased region" description="Polar residues" evidence="2">
    <location>
        <begin position="47"/>
        <end position="72"/>
    </location>
</feature>
<dbReference type="InterPro" id="IPR006597">
    <property type="entry name" value="Sel1-like"/>
</dbReference>
<dbReference type="InterPro" id="IPR011990">
    <property type="entry name" value="TPR-like_helical_dom_sf"/>
</dbReference>
<evidence type="ECO:0000256" key="1">
    <source>
        <dbReference type="ARBA" id="ARBA00038101"/>
    </source>
</evidence>
<keyword evidence="5" id="KW-1185">Reference proteome</keyword>
<dbReference type="PANTHER" id="PTHR11102">
    <property type="entry name" value="SEL-1-LIKE PROTEIN"/>
    <property type="match status" value="1"/>
</dbReference>
<dbReference type="SUPFAM" id="SSF81901">
    <property type="entry name" value="HCP-like"/>
    <property type="match status" value="3"/>
</dbReference>
<comment type="caution">
    <text evidence="4">The sequence shown here is derived from an EMBL/GenBank/DDBJ whole genome shotgun (WGS) entry which is preliminary data.</text>
</comment>
<dbReference type="EMBL" id="JAFCIX010000249">
    <property type="protein sequence ID" value="KAH6596127.1"/>
    <property type="molecule type" value="Genomic_DNA"/>
</dbReference>
<evidence type="ECO:0000256" key="3">
    <source>
        <dbReference type="SAM" id="SignalP"/>
    </source>
</evidence>
<feature type="compositionally biased region" description="Basic and acidic residues" evidence="2">
    <location>
        <begin position="1037"/>
        <end position="1052"/>
    </location>
</feature>
<dbReference type="Proteomes" id="UP001648503">
    <property type="component" value="Unassembled WGS sequence"/>
</dbReference>
<dbReference type="SMART" id="SM00671">
    <property type="entry name" value="SEL1"/>
    <property type="match status" value="11"/>
</dbReference>
<feature type="signal peptide" evidence="3">
    <location>
        <begin position="1"/>
        <end position="36"/>
    </location>
</feature>
<gene>
    <name evidence="4" type="ORF">BASA50_005424</name>
</gene>
<sequence length="1062" mass="116943">MAWALGMVAGVKPTIHRLSTIRWLVMLLLFTLCAQAQVHLKVQPHGQDQAQAPVNDEPNTPAQAQAQMVDTSFQKKEQPLEQPLKQPLKPIDAILGTNVAHTPSSSDASAEATKIYNAAIELLRSLAPNPDPKTRRPSPMRDANDIYTTDPIQSQLESMEDLLSDLVHMFKRILYSKVSWMYDLLSFMHFTTPSHAHNTDPLVEFELEEQFLLDKDNNIPPIHESDSAIIQRAKAVKWLNVAAYQFGSLDALRTLGELYLFRAYGHRRNATMAFQHYMALATKGDSHAQFLVGSMYATGVGIQRNYPKALVYMSFASMGDHIQAHQTLGYWHTAGIGMPKNCEAAGYHYSIVAASAIKDYREGPLGGRSLPEPPTRLPDLEGGIYGNGASGSGNPAKHRAASTVLSNEDILTFYRLQAETGDAYAQLITGQLYYQGTDTTEKDLFKALKFFERAADQHPGIISGSVADVPQAQLQAARSAAKAAGYLGLMHSRGEGVELDMVKARKWYERGVAQDNGASFYGLGIMYMNGLGDLPKDEIRGVKLLNQAINHDNTDAMVHLAEHLMKAPKVDLARITLLLNKAAQNSHLLAFYHMGRMLLKGKGVVPNCKSAVTYLKAVSERAIWKDDVFVDAQAAIARDDQESAFVHYLFAAERGFEVSQTNAAWMLDRQLYKPSDSSLLKRSIYSADPYASAMYLWNRAANQGNEDARVKMGDYYYYGLGFEGAAEDVRGAVSDENAAKSSESPRNSTWVERLLGVSFISHGAIISKPNYERAATYYLTAAETDHSSIAMFNLAYMYEYGLGMTKDLHLAKRWYDMALSTNPATFIAVNLALSNLMIKWGVSYALSCVGLESLGFSTDLPIAVTPPITDEAPPAPPPSSNMHDDDQEYSEDLVQGNFFAILLFVVAAGLMFWRNRLEHQHRAQEVAIAAHQRQVDAQRRAQPPPPTALPVDATVVEPQTPATLTPTAIPPQIPAVALHTPSDDVVDAADLSTNIVADTPVDTPVDTLVDTLVDTTEGSSSTHRSMFLQAAEMRLRRQTAENKARSHQRDMQGNESDNAGDL</sequence>
<evidence type="ECO:0000256" key="2">
    <source>
        <dbReference type="SAM" id="MobiDB-lite"/>
    </source>
</evidence>
<dbReference type="Pfam" id="PF08238">
    <property type="entry name" value="Sel1"/>
    <property type="match status" value="10"/>
</dbReference>
<feature type="compositionally biased region" description="Polar residues" evidence="2">
    <location>
        <begin position="1053"/>
        <end position="1062"/>
    </location>
</feature>
<name>A0ABQ8FE95_9FUNG</name>
<accession>A0ABQ8FE95</accession>
<feature type="region of interest" description="Disordered" evidence="2">
    <location>
        <begin position="127"/>
        <end position="146"/>
    </location>
</feature>
<dbReference type="PANTHER" id="PTHR11102:SF147">
    <property type="entry name" value="SEL1L ADAPTOR SUBUNIT OF ERAD E3 UBIQUITIN LIGASE"/>
    <property type="match status" value="1"/>
</dbReference>
<dbReference type="InterPro" id="IPR050767">
    <property type="entry name" value="Sel1_AlgK"/>
</dbReference>
<evidence type="ECO:0000313" key="4">
    <source>
        <dbReference type="EMBL" id="KAH6596127.1"/>
    </source>
</evidence>
<evidence type="ECO:0000313" key="5">
    <source>
        <dbReference type="Proteomes" id="UP001648503"/>
    </source>
</evidence>
<feature type="region of interest" description="Disordered" evidence="2">
    <location>
        <begin position="867"/>
        <end position="886"/>
    </location>
</feature>
<organism evidence="4 5">
    <name type="scientific">Batrachochytrium salamandrivorans</name>
    <dbReference type="NCBI Taxonomy" id="1357716"/>
    <lineage>
        <taxon>Eukaryota</taxon>
        <taxon>Fungi</taxon>
        <taxon>Fungi incertae sedis</taxon>
        <taxon>Chytridiomycota</taxon>
        <taxon>Chytridiomycota incertae sedis</taxon>
        <taxon>Chytridiomycetes</taxon>
        <taxon>Rhizophydiales</taxon>
        <taxon>Rhizophydiales incertae sedis</taxon>
        <taxon>Batrachochytrium</taxon>
    </lineage>
</organism>
<proteinExistence type="inferred from homology"/>
<feature type="region of interest" description="Disordered" evidence="2">
    <location>
        <begin position="47"/>
        <end position="81"/>
    </location>
</feature>
<dbReference type="Gene3D" id="1.25.40.10">
    <property type="entry name" value="Tetratricopeptide repeat domain"/>
    <property type="match status" value="4"/>
</dbReference>
<protein>
    <submittedName>
        <fullName evidence="4">Uncharacterized protein</fullName>
    </submittedName>
</protein>
<comment type="similarity">
    <text evidence="1">Belongs to the sel-1 family.</text>
</comment>
<keyword evidence="3" id="KW-0732">Signal</keyword>
<feature type="region of interest" description="Disordered" evidence="2">
    <location>
        <begin position="1037"/>
        <end position="1062"/>
    </location>
</feature>
<feature type="chain" id="PRO_5046305119" evidence="3">
    <location>
        <begin position="37"/>
        <end position="1062"/>
    </location>
</feature>